<evidence type="ECO:0008006" key="4">
    <source>
        <dbReference type="Google" id="ProtNLM"/>
    </source>
</evidence>
<evidence type="ECO:0000256" key="1">
    <source>
        <dbReference type="SAM" id="Phobius"/>
    </source>
</evidence>
<keyword evidence="1" id="KW-0812">Transmembrane</keyword>
<sequence length="881" mass="99740">MLKLVGILVLITLLILPSIAFINNGFNSNHVLQRQLPLAPYPYTKAPYIWFPILYRYVNIGASQQLIVESNFSSTYILSVFTPTQFDYWVLGGSCDAEYVIPVSTGTYYIPLPKGEYVIAINHAVNINSSEIKLYIGSLDFYSLFYSDRSSVSTGIASYGFYNYSDHLSTYSIKTSAILGYFNISSLQVKGDLASLQMNAVLQINGYEKEELWLQNVILFNTGLHYYSPTDEIWNFSSYLANISISGNGNINTYNSRTYYSYEPSYYSDTPYSVPLAGYLVDNISIVHGKGVYIRFGYIIIQSSNLVPPTVNYYDTVFVKCPEVESANIVVRPNFTGSLNPYDVELVFGGYYPNSEAIFTSLNAKLSLMYDSNDKWVAFPSIMSYGLNSLETAGNIHTEIKNGQAIVKSGNSLQGFLTNKFNPIIPGFTFVNESGKVFYTTSSFTVNISKYIMKENNTLNYTLDDIILNEDGISKVINNGYTIQPNNFWFETISIVPYYSVYDFVTINYPNCTFSGWIRNSTSIVLPKFINISSAERYVLNSSSLVAVVSPMIISPRYVLQYLVSIYYPNKHIQDWFNNGSVVSFPKFINVSSAERYVLNGSSELIIKGPVSFVVPYVLQYYVSLSLPNGTIVGWFNNGTKIILPTIINISPTDRYLINISNIYIIHKSVSFVVPYVLQYYVSLSLPNGTIVGWFNNGTKIILPRIINLTKELFTLKSPLMLIVDKSINYTPIYSLKYLEKIILPNGSIEKYVRDGEYITLPSIIQISNNERYILNSTANILVNSSEIIKPLYITQYLVKINGNTEWVDKGEKITIEIFTTPFFLVRWIGNVHVFNGETVTVNKPIDIRSEETISPLDYLLLAIFLIIIGFIVYTKKFRHR</sequence>
<protein>
    <recommendedName>
        <fullName evidence="4">Thermopsin</fullName>
    </recommendedName>
</protein>
<evidence type="ECO:0000313" key="3">
    <source>
        <dbReference type="Proteomes" id="UP000193404"/>
    </source>
</evidence>
<reference evidence="2 3" key="1">
    <citation type="submission" date="2017-03" db="EMBL/GenBank/DDBJ databases">
        <title>Sulfur activation and transportation mechanism of thermophilic Archaea Acidianus manzaensis YN-25.</title>
        <authorList>
            <person name="Ma Y."/>
            <person name="Yang Y."/>
            <person name="Xia J."/>
        </authorList>
    </citation>
    <scope>NUCLEOTIDE SEQUENCE [LARGE SCALE GENOMIC DNA]</scope>
    <source>
        <strain evidence="2 3">YN-25</strain>
    </source>
</reference>
<dbReference type="InterPro" id="IPR007981">
    <property type="entry name" value="Peptidase_A5"/>
</dbReference>
<feature type="transmembrane region" description="Helical" evidence="1">
    <location>
        <begin position="857"/>
        <end position="875"/>
    </location>
</feature>
<dbReference type="RefSeq" id="WP_148690588.1">
    <property type="nucleotide sequence ID" value="NZ_CP020477.1"/>
</dbReference>
<name>A0A1W6JX56_9CREN</name>
<gene>
    <name evidence="2" type="ORF">B6F84_01545</name>
</gene>
<organism evidence="2 3">
    <name type="scientific">Acidianus manzaensis</name>
    <dbReference type="NCBI Taxonomy" id="282676"/>
    <lineage>
        <taxon>Archaea</taxon>
        <taxon>Thermoproteota</taxon>
        <taxon>Thermoprotei</taxon>
        <taxon>Sulfolobales</taxon>
        <taxon>Sulfolobaceae</taxon>
        <taxon>Acidianus</taxon>
    </lineage>
</organism>
<dbReference type="KEGG" id="aman:B6F84_01545"/>
<proteinExistence type="predicted"/>
<evidence type="ECO:0000313" key="2">
    <source>
        <dbReference type="EMBL" id="ARM74837.1"/>
    </source>
</evidence>
<dbReference type="Proteomes" id="UP000193404">
    <property type="component" value="Chromosome"/>
</dbReference>
<dbReference type="Pfam" id="PF05317">
    <property type="entry name" value="Thermopsin"/>
    <property type="match status" value="1"/>
</dbReference>
<keyword evidence="3" id="KW-1185">Reference proteome</keyword>
<accession>A0A1W6JX56</accession>
<dbReference type="EMBL" id="CP020477">
    <property type="protein sequence ID" value="ARM74837.1"/>
    <property type="molecule type" value="Genomic_DNA"/>
</dbReference>
<keyword evidence="1" id="KW-0472">Membrane</keyword>
<keyword evidence="1" id="KW-1133">Transmembrane helix</keyword>
<dbReference type="OrthoDB" id="28853at2157"/>
<dbReference type="GeneID" id="41589562"/>
<dbReference type="AlphaFoldDB" id="A0A1W6JX56"/>